<reference evidence="5" key="1">
    <citation type="journal article" date="2019" name="Int. J. Syst. Evol. Microbiol.">
        <title>The Global Catalogue of Microorganisms (GCM) 10K type strain sequencing project: providing services to taxonomists for standard genome sequencing and annotation.</title>
        <authorList>
            <consortium name="The Broad Institute Genomics Platform"/>
            <consortium name="The Broad Institute Genome Sequencing Center for Infectious Disease"/>
            <person name="Wu L."/>
            <person name="Ma J."/>
        </authorList>
    </citation>
    <scope>NUCLEOTIDE SEQUENCE [LARGE SCALE GENOMIC DNA]</scope>
    <source>
        <strain evidence="5">JCM 13022</strain>
    </source>
</reference>
<gene>
    <name evidence="4" type="ORF">GCM10009675_08190</name>
</gene>
<dbReference type="Gene3D" id="3.30.70.1060">
    <property type="entry name" value="Dimeric alpha+beta barrel"/>
    <property type="match status" value="1"/>
</dbReference>
<feature type="region of interest" description="Disordered" evidence="2">
    <location>
        <begin position="1"/>
        <end position="31"/>
    </location>
</feature>
<dbReference type="InterPro" id="IPR011008">
    <property type="entry name" value="Dimeric_a/b-barrel"/>
</dbReference>
<evidence type="ECO:0000313" key="4">
    <source>
        <dbReference type="EMBL" id="GAA1195609.1"/>
    </source>
</evidence>
<accession>A0ABP4FU70</accession>
<evidence type="ECO:0000259" key="3">
    <source>
        <dbReference type="Pfam" id="PF03795"/>
    </source>
</evidence>
<organism evidence="4 5">
    <name type="scientific">Prauserella alba</name>
    <dbReference type="NCBI Taxonomy" id="176898"/>
    <lineage>
        <taxon>Bacteria</taxon>
        <taxon>Bacillati</taxon>
        <taxon>Actinomycetota</taxon>
        <taxon>Actinomycetes</taxon>
        <taxon>Pseudonocardiales</taxon>
        <taxon>Pseudonocardiaceae</taxon>
        <taxon>Prauserella</taxon>
    </lineage>
</organism>
<evidence type="ECO:0000313" key="5">
    <source>
        <dbReference type="Proteomes" id="UP001500467"/>
    </source>
</evidence>
<comment type="similarity">
    <text evidence="1">Belongs to the YciI family.</text>
</comment>
<evidence type="ECO:0000256" key="2">
    <source>
        <dbReference type="SAM" id="MobiDB-lite"/>
    </source>
</evidence>
<dbReference type="InterPro" id="IPR005545">
    <property type="entry name" value="YCII"/>
</dbReference>
<evidence type="ECO:0000256" key="1">
    <source>
        <dbReference type="ARBA" id="ARBA00007689"/>
    </source>
</evidence>
<dbReference type="Pfam" id="PF03795">
    <property type="entry name" value="YCII"/>
    <property type="match status" value="1"/>
</dbReference>
<feature type="domain" description="YCII-related" evidence="3">
    <location>
        <begin position="74"/>
        <end position="144"/>
    </location>
</feature>
<proteinExistence type="inferred from homology"/>
<protein>
    <recommendedName>
        <fullName evidence="3">YCII-related domain-containing protein</fullName>
    </recommendedName>
</protein>
<dbReference type="EMBL" id="BAAALM010000004">
    <property type="protein sequence ID" value="GAA1195609.1"/>
    <property type="molecule type" value="Genomic_DNA"/>
</dbReference>
<dbReference type="Proteomes" id="UP001500467">
    <property type="component" value="Unassembled WGS sequence"/>
</dbReference>
<name>A0ABP4FU70_9PSEU</name>
<keyword evidence="5" id="KW-1185">Reference proteome</keyword>
<comment type="caution">
    <text evidence="4">The sequence shown here is derived from an EMBL/GenBank/DDBJ whole genome shotgun (WGS) entry which is preliminary data.</text>
</comment>
<sequence length="155" mass="17234">MPDVNGLLTLPATPQRRAPRDSGRPLARPPPLNAALRATVAGPSPGRHPSTPRSARQYFRGMTWYVVQTRYDGDKYVEVRPRHREYLADLSERGIVALAGPLDDNVGGMIVMQAADRDELRTLLDADPYHLEGALAERTIREWKPVLGAWLPSSE</sequence>
<dbReference type="SUPFAM" id="SSF54909">
    <property type="entry name" value="Dimeric alpha+beta barrel"/>
    <property type="match status" value="1"/>
</dbReference>